<sequence length="200" mass="22938">MAGDSTNKVQIQIYNNITKEDFLNNVYPLRVPVVLRGLDIGTCTNTWTVDYLCQHAGKKEVKIHVCQSAQMDFLSKNFIYNDFSVFFFLSSKLCLQEEKYYLRSLGDDPRKDVADIKKQYPSLCNDIILPDLFPQDHFTSSVFRIASKGTQLWTHYDIMDNFLIQISGLKRAVLFSPRNATDMYLAGNCGFIYLLLLCAS</sequence>
<evidence type="ECO:0000313" key="2">
    <source>
        <dbReference type="Proteomes" id="UP000694865"/>
    </source>
</evidence>
<name>A0ABM0M9V5_SACKO</name>
<dbReference type="SUPFAM" id="SSF51197">
    <property type="entry name" value="Clavaminate synthase-like"/>
    <property type="match status" value="1"/>
</dbReference>
<proteinExistence type="predicted"/>
<dbReference type="PANTHER" id="PTHR12461:SF104">
    <property type="entry name" value="TRNA WYBUTOSINE-SYNTHESIZING PROTEIN 5"/>
    <property type="match status" value="1"/>
</dbReference>
<gene>
    <name evidence="3" type="primary">LOC102804006</name>
</gene>
<dbReference type="Gene3D" id="2.60.120.650">
    <property type="entry name" value="Cupin"/>
    <property type="match status" value="1"/>
</dbReference>
<dbReference type="GeneID" id="102804006"/>
<keyword evidence="2" id="KW-1185">Reference proteome</keyword>
<evidence type="ECO:0000259" key="1">
    <source>
        <dbReference type="Pfam" id="PF13621"/>
    </source>
</evidence>
<dbReference type="InterPro" id="IPR041667">
    <property type="entry name" value="Cupin_8"/>
</dbReference>
<evidence type="ECO:0000313" key="3">
    <source>
        <dbReference type="RefSeq" id="XP_006816796.1"/>
    </source>
</evidence>
<dbReference type="Pfam" id="PF13621">
    <property type="entry name" value="Cupin_8"/>
    <property type="match status" value="1"/>
</dbReference>
<dbReference type="RefSeq" id="XP_006816796.1">
    <property type="nucleotide sequence ID" value="XM_006816733.1"/>
</dbReference>
<dbReference type="PANTHER" id="PTHR12461">
    <property type="entry name" value="HYPOXIA-INDUCIBLE FACTOR 1 ALPHA INHIBITOR-RELATED"/>
    <property type="match status" value="1"/>
</dbReference>
<organism evidence="2 3">
    <name type="scientific">Saccoglossus kowalevskii</name>
    <name type="common">Acorn worm</name>
    <dbReference type="NCBI Taxonomy" id="10224"/>
    <lineage>
        <taxon>Eukaryota</taxon>
        <taxon>Metazoa</taxon>
        <taxon>Hemichordata</taxon>
        <taxon>Enteropneusta</taxon>
        <taxon>Harrimaniidae</taxon>
        <taxon>Saccoglossus</taxon>
    </lineage>
</organism>
<protein>
    <submittedName>
        <fullName evidence="3">tRNA wybutosine-synthesizing protein 5-like</fullName>
    </submittedName>
</protein>
<dbReference type="Proteomes" id="UP000694865">
    <property type="component" value="Unplaced"/>
</dbReference>
<feature type="domain" description="Cupin-like" evidence="1">
    <location>
        <begin position="21"/>
        <end position="185"/>
    </location>
</feature>
<accession>A0ABM0M9V5</accession>
<reference evidence="3" key="1">
    <citation type="submission" date="2025-08" db="UniProtKB">
        <authorList>
            <consortium name="RefSeq"/>
        </authorList>
    </citation>
    <scope>IDENTIFICATION</scope>
    <source>
        <tissue evidence="3">Testes</tissue>
    </source>
</reference>